<dbReference type="EMBL" id="BGZK01000056">
    <property type="protein sequence ID" value="GBP13250.1"/>
    <property type="molecule type" value="Genomic_DNA"/>
</dbReference>
<gene>
    <name evidence="2" type="ORF">EVAR_8180_1</name>
</gene>
<feature type="compositionally biased region" description="Basic and acidic residues" evidence="1">
    <location>
        <begin position="8"/>
        <end position="17"/>
    </location>
</feature>
<proteinExistence type="predicted"/>
<evidence type="ECO:0000256" key="1">
    <source>
        <dbReference type="SAM" id="MobiDB-lite"/>
    </source>
</evidence>
<reference evidence="2 3" key="1">
    <citation type="journal article" date="2019" name="Commun. Biol.">
        <title>The bagworm genome reveals a unique fibroin gene that provides high tensile strength.</title>
        <authorList>
            <person name="Kono N."/>
            <person name="Nakamura H."/>
            <person name="Ohtoshi R."/>
            <person name="Tomita M."/>
            <person name="Numata K."/>
            <person name="Arakawa K."/>
        </authorList>
    </citation>
    <scope>NUCLEOTIDE SEQUENCE [LARGE SCALE GENOMIC DNA]</scope>
</reference>
<dbReference type="AlphaFoldDB" id="A0A4C1TI38"/>
<dbReference type="Proteomes" id="UP000299102">
    <property type="component" value="Unassembled WGS sequence"/>
</dbReference>
<keyword evidence="3" id="KW-1185">Reference proteome</keyword>
<feature type="region of interest" description="Disordered" evidence="1">
    <location>
        <begin position="1"/>
        <end position="42"/>
    </location>
</feature>
<feature type="region of interest" description="Disordered" evidence="1">
    <location>
        <begin position="81"/>
        <end position="125"/>
    </location>
</feature>
<feature type="region of interest" description="Disordered" evidence="1">
    <location>
        <begin position="161"/>
        <end position="230"/>
    </location>
</feature>
<protein>
    <submittedName>
        <fullName evidence="2">Uncharacterized protein</fullName>
    </submittedName>
</protein>
<feature type="compositionally biased region" description="Low complexity" evidence="1">
    <location>
        <begin position="162"/>
        <end position="173"/>
    </location>
</feature>
<sequence>MGPGIRAIEQRANRKAEWSPNREAQAPGHSREHAATLTRGRGARAGCVNHISESGRNAYRARTPPAPAPLPFTFTFQYGATGGGAARPGTRPAPAARSADRTLLAPQQCRARPAPTPRRRGRRRDSARITVCVTVARIAHLECSFPRVKVETGSPISGVVQRAARNSRAASRSPAGPQEACRKRGKWRKRRETAAAPYPSSRRRAGRSALHRRSLSFPSPSPGKPPLSTRIYTARTRLVAVQNDRADRTDDACAFSGPRRRAGRRPPPVKGRAPRTPTRVSETRRIKK</sequence>
<name>A0A4C1TI38_EUMVA</name>
<feature type="compositionally biased region" description="Basic residues" evidence="1">
    <location>
        <begin position="201"/>
        <end position="214"/>
    </location>
</feature>
<organism evidence="2 3">
    <name type="scientific">Eumeta variegata</name>
    <name type="common">Bagworm moth</name>
    <name type="synonym">Eumeta japonica</name>
    <dbReference type="NCBI Taxonomy" id="151549"/>
    <lineage>
        <taxon>Eukaryota</taxon>
        <taxon>Metazoa</taxon>
        <taxon>Ecdysozoa</taxon>
        <taxon>Arthropoda</taxon>
        <taxon>Hexapoda</taxon>
        <taxon>Insecta</taxon>
        <taxon>Pterygota</taxon>
        <taxon>Neoptera</taxon>
        <taxon>Endopterygota</taxon>
        <taxon>Lepidoptera</taxon>
        <taxon>Glossata</taxon>
        <taxon>Ditrysia</taxon>
        <taxon>Tineoidea</taxon>
        <taxon>Psychidae</taxon>
        <taxon>Oiketicinae</taxon>
        <taxon>Eumeta</taxon>
    </lineage>
</organism>
<feature type="compositionally biased region" description="Low complexity" evidence="1">
    <location>
        <begin position="87"/>
        <end position="97"/>
    </location>
</feature>
<evidence type="ECO:0000313" key="3">
    <source>
        <dbReference type="Proteomes" id="UP000299102"/>
    </source>
</evidence>
<feature type="region of interest" description="Disordered" evidence="1">
    <location>
        <begin position="242"/>
        <end position="288"/>
    </location>
</feature>
<comment type="caution">
    <text evidence="2">The sequence shown here is derived from an EMBL/GenBank/DDBJ whole genome shotgun (WGS) entry which is preliminary data.</text>
</comment>
<evidence type="ECO:0000313" key="2">
    <source>
        <dbReference type="EMBL" id="GBP13250.1"/>
    </source>
</evidence>
<dbReference type="OrthoDB" id="7391484at2759"/>
<accession>A0A4C1TI38</accession>